<evidence type="ECO:0000313" key="2">
    <source>
        <dbReference type="Proteomes" id="UP000654075"/>
    </source>
</evidence>
<dbReference type="EMBL" id="CAJNNV010028122">
    <property type="protein sequence ID" value="CAE8623148.1"/>
    <property type="molecule type" value="Genomic_DNA"/>
</dbReference>
<organism evidence="1 2">
    <name type="scientific">Polarella glacialis</name>
    <name type="common">Dinoflagellate</name>
    <dbReference type="NCBI Taxonomy" id="89957"/>
    <lineage>
        <taxon>Eukaryota</taxon>
        <taxon>Sar</taxon>
        <taxon>Alveolata</taxon>
        <taxon>Dinophyceae</taxon>
        <taxon>Suessiales</taxon>
        <taxon>Suessiaceae</taxon>
        <taxon>Polarella</taxon>
    </lineage>
</organism>
<evidence type="ECO:0000313" key="1">
    <source>
        <dbReference type="EMBL" id="CAE8623148.1"/>
    </source>
</evidence>
<proteinExistence type="predicted"/>
<comment type="caution">
    <text evidence="1">The sequence shown here is derived from an EMBL/GenBank/DDBJ whole genome shotgun (WGS) entry which is preliminary data.</text>
</comment>
<protein>
    <submittedName>
        <fullName evidence="1">Uncharacterized protein</fullName>
    </submittedName>
</protein>
<name>A0A813GG82_POLGL</name>
<dbReference type="AlphaFoldDB" id="A0A813GG82"/>
<gene>
    <name evidence="1" type="ORF">PGLA1383_LOCUS40445</name>
</gene>
<sequence length="126" mass="14255">MISQCLAMYSKAVLRLQQVAQVPGTQTTMICTCRLTQKKQYSMANCWESLQLHQRTQQQPPAVLILGRCARRVDTNVTGNELATRQAIVIAMCSSRQHSHHKCKFNELANNYNNHSNQPANKPMQA</sequence>
<accession>A0A813GG82</accession>
<reference evidence="1" key="1">
    <citation type="submission" date="2021-02" db="EMBL/GenBank/DDBJ databases">
        <authorList>
            <person name="Dougan E. K."/>
            <person name="Rhodes N."/>
            <person name="Thang M."/>
            <person name="Chan C."/>
        </authorList>
    </citation>
    <scope>NUCLEOTIDE SEQUENCE</scope>
</reference>
<keyword evidence="2" id="KW-1185">Reference proteome</keyword>
<dbReference type="Proteomes" id="UP000654075">
    <property type="component" value="Unassembled WGS sequence"/>
</dbReference>